<reference evidence="1 2" key="1">
    <citation type="submission" date="2020-02" db="EMBL/GenBank/DDBJ databases">
        <title>Draft genome sequence of Haematococcus lacustris strain NIES-144.</title>
        <authorList>
            <person name="Morimoto D."/>
            <person name="Nakagawa S."/>
            <person name="Yoshida T."/>
            <person name="Sawayama S."/>
        </authorList>
    </citation>
    <scope>NUCLEOTIDE SEQUENCE [LARGE SCALE GENOMIC DNA]</scope>
    <source>
        <strain evidence="1 2">NIES-144</strain>
    </source>
</reference>
<sequence length="91" mass="9525">MAAAPGPEAGSAGMAAPAVLQQWREEGTSWGALEAPYRALPGGLGRAHTSHLMACTTLQQLAQARPEDVVAATSCSLEQAMELQAFWSMQV</sequence>
<name>A0A6A0AEV0_HAELA</name>
<dbReference type="EMBL" id="BLLF01005007">
    <property type="protein sequence ID" value="GFH30594.1"/>
    <property type="molecule type" value="Genomic_DNA"/>
</dbReference>
<dbReference type="Proteomes" id="UP000485058">
    <property type="component" value="Unassembled WGS sequence"/>
</dbReference>
<organism evidence="1 2">
    <name type="scientific">Haematococcus lacustris</name>
    <name type="common">Green alga</name>
    <name type="synonym">Haematococcus pluvialis</name>
    <dbReference type="NCBI Taxonomy" id="44745"/>
    <lineage>
        <taxon>Eukaryota</taxon>
        <taxon>Viridiplantae</taxon>
        <taxon>Chlorophyta</taxon>
        <taxon>core chlorophytes</taxon>
        <taxon>Chlorophyceae</taxon>
        <taxon>CS clade</taxon>
        <taxon>Chlamydomonadales</taxon>
        <taxon>Haematococcaceae</taxon>
        <taxon>Haematococcus</taxon>
    </lineage>
</organism>
<gene>
    <name evidence="1" type="ORF">HaLaN_29477</name>
</gene>
<dbReference type="AlphaFoldDB" id="A0A6A0AEV0"/>
<evidence type="ECO:0000313" key="1">
    <source>
        <dbReference type="EMBL" id="GFH30594.1"/>
    </source>
</evidence>
<evidence type="ECO:0000313" key="2">
    <source>
        <dbReference type="Proteomes" id="UP000485058"/>
    </source>
</evidence>
<proteinExistence type="predicted"/>
<keyword evidence="2" id="KW-1185">Reference proteome</keyword>
<accession>A0A6A0AEV0</accession>
<comment type="caution">
    <text evidence="1">The sequence shown here is derived from an EMBL/GenBank/DDBJ whole genome shotgun (WGS) entry which is preliminary data.</text>
</comment>
<protein>
    <submittedName>
        <fullName evidence="1">Uncharacterized protein</fullName>
    </submittedName>
</protein>